<evidence type="ECO:0000256" key="3">
    <source>
        <dbReference type="ARBA" id="ARBA00022448"/>
    </source>
</evidence>
<dbReference type="Gene3D" id="1.10.3720.10">
    <property type="entry name" value="MetI-like"/>
    <property type="match status" value="1"/>
</dbReference>
<evidence type="ECO:0000256" key="5">
    <source>
        <dbReference type="ARBA" id="ARBA00022692"/>
    </source>
</evidence>
<dbReference type="PANTHER" id="PTHR30614:SF0">
    <property type="entry name" value="L-CYSTINE TRANSPORT SYSTEM PERMEASE PROTEIN TCYL"/>
    <property type="match status" value="1"/>
</dbReference>
<evidence type="ECO:0000256" key="1">
    <source>
        <dbReference type="ARBA" id="ARBA00004429"/>
    </source>
</evidence>
<dbReference type="AlphaFoldDB" id="Q6APG5"/>
<evidence type="ECO:0000256" key="9">
    <source>
        <dbReference type="RuleBase" id="RU363032"/>
    </source>
</evidence>
<feature type="transmembrane region" description="Helical" evidence="9">
    <location>
        <begin position="60"/>
        <end position="82"/>
    </location>
</feature>
<comment type="similarity">
    <text evidence="2">Belongs to the binding-protein-dependent transport system permease family. HisMQ subfamily.</text>
</comment>
<dbReference type="STRING" id="177439.DP1030"/>
<accession>Q6APG5</accession>
<keyword evidence="8 9" id="KW-0472">Membrane</keyword>
<evidence type="ECO:0000259" key="10">
    <source>
        <dbReference type="PROSITE" id="PS50928"/>
    </source>
</evidence>
<dbReference type="NCBIfam" id="TIGR01726">
    <property type="entry name" value="HEQRo_perm_3TM"/>
    <property type="match status" value="1"/>
</dbReference>
<dbReference type="InterPro" id="IPR035906">
    <property type="entry name" value="MetI-like_sf"/>
</dbReference>
<evidence type="ECO:0000256" key="6">
    <source>
        <dbReference type="ARBA" id="ARBA00022970"/>
    </source>
</evidence>
<keyword evidence="7 9" id="KW-1133">Transmembrane helix</keyword>
<evidence type="ECO:0000313" key="11">
    <source>
        <dbReference type="EMBL" id="CAG35759.1"/>
    </source>
</evidence>
<comment type="subcellular location">
    <subcellularLocation>
        <location evidence="1">Cell inner membrane</location>
        <topology evidence="1">Multi-pass membrane protein</topology>
    </subcellularLocation>
    <subcellularLocation>
        <location evidence="9">Cell membrane</location>
        <topology evidence="9">Multi-pass membrane protein</topology>
    </subcellularLocation>
</comment>
<evidence type="ECO:0000256" key="8">
    <source>
        <dbReference type="ARBA" id="ARBA00023136"/>
    </source>
</evidence>
<gene>
    <name evidence="11" type="ordered locus">DP1030</name>
</gene>
<dbReference type="InterPro" id="IPR000515">
    <property type="entry name" value="MetI-like"/>
</dbReference>
<keyword evidence="5 9" id="KW-0812">Transmembrane</keyword>
<organism evidence="11 12">
    <name type="scientific">Desulfotalea psychrophila (strain LSv54 / DSM 12343)</name>
    <dbReference type="NCBI Taxonomy" id="177439"/>
    <lineage>
        <taxon>Bacteria</taxon>
        <taxon>Pseudomonadati</taxon>
        <taxon>Thermodesulfobacteriota</taxon>
        <taxon>Desulfobulbia</taxon>
        <taxon>Desulfobulbales</taxon>
        <taxon>Desulfocapsaceae</taxon>
        <taxon>Desulfotalea</taxon>
    </lineage>
</organism>
<protein>
    <submittedName>
        <fullName evidence="11">Probable amino acid ABC transporter, permease protein</fullName>
    </submittedName>
</protein>
<dbReference type="GO" id="GO:0043190">
    <property type="term" value="C:ATP-binding cassette (ABC) transporter complex"/>
    <property type="evidence" value="ECO:0007669"/>
    <property type="project" value="InterPro"/>
</dbReference>
<dbReference type="GO" id="GO:0006865">
    <property type="term" value="P:amino acid transport"/>
    <property type="evidence" value="ECO:0007669"/>
    <property type="project" value="UniProtKB-KW"/>
</dbReference>
<dbReference type="PROSITE" id="PS50928">
    <property type="entry name" value="ABC_TM1"/>
    <property type="match status" value="1"/>
</dbReference>
<dbReference type="GO" id="GO:0022857">
    <property type="term" value="F:transmembrane transporter activity"/>
    <property type="evidence" value="ECO:0007669"/>
    <property type="project" value="InterPro"/>
</dbReference>
<keyword evidence="4" id="KW-1003">Cell membrane</keyword>
<evidence type="ECO:0000256" key="4">
    <source>
        <dbReference type="ARBA" id="ARBA00022475"/>
    </source>
</evidence>
<sequence>MGDWKMLLQKLSVVLDALPYILQGAGVTLIIVGGAMCLGLALGIPFALGQVYGPRPVRYFISLYVWFFRGVPILILMFLFYFGVFELLGLNLSALTTTALVLGMTSAAYQSQIFKGAILSLPHGQIRAAEALGMNRPQAICSIVLPQAMRVSIPAWSNEYSIILKDSALAYVVGAMDMFTRTHFVASRTYEHLTLFIFVGLLYLIITVIGVKVLARLEKKLHIPGYTA</sequence>
<dbReference type="PANTHER" id="PTHR30614">
    <property type="entry name" value="MEMBRANE COMPONENT OF AMINO ACID ABC TRANSPORTER"/>
    <property type="match status" value="1"/>
</dbReference>
<dbReference type="HOGENOM" id="CLU_019602_1_0_7"/>
<dbReference type="CDD" id="cd06261">
    <property type="entry name" value="TM_PBP2"/>
    <property type="match status" value="1"/>
</dbReference>
<evidence type="ECO:0000313" key="12">
    <source>
        <dbReference type="Proteomes" id="UP000000602"/>
    </source>
</evidence>
<keyword evidence="12" id="KW-1185">Reference proteome</keyword>
<dbReference type="Proteomes" id="UP000000602">
    <property type="component" value="Chromosome"/>
</dbReference>
<feature type="transmembrane region" description="Helical" evidence="9">
    <location>
        <begin position="192"/>
        <end position="215"/>
    </location>
</feature>
<dbReference type="EMBL" id="CR522870">
    <property type="protein sequence ID" value="CAG35759.1"/>
    <property type="molecule type" value="Genomic_DNA"/>
</dbReference>
<keyword evidence="6" id="KW-0029">Amino-acid transport</keyword>
<dbReference type="Pfam" id="PF00528">
    <property type="entry name" value="BPD_transp_1"/>
    <property type="match status" value="1"/>
</dbReference>
<dbReference type="InterPro" id="IPR010065">
    <property type="entry name" value="AA_ABC_transptr_permease_3TM"/>
</dbReference>
<evidence type="ECO:0000256" key="7">
    <source>
        <dbReference type="ARBA" id="ARBA00022989"/>
    </source>
</evidence>
<dbReference type="KEGG" id="dps:DP1030"/>
<proteinExistence type="inferred from homology"/>
<feature type="domain" description="ABC transmembrane type-1" evidence="10">
    <location>
        <begin position="25"/>
        <end position="214"/>
    </location>
</feature>
<dbReference type="eggNOG" id="COG0765">
    <property type="taxonomic scope" value="Bacteria"/>
</dbReference>
<feature type="transmembrane region" description="Helical" evidence="9">
    <location>
        <begin position="20"/>
        <end position="48"/>
    </location>
</feature>
<keyword evidence="3 9" id="KW-0813">Transport</keyword>
<reference evidence="12" key="1">
    <citation type="journal article" date="2004" name="Environ. Microbiol.">
        <title>The genome of Desulfotalea psychrophila, a sulfate-reducing bacterium from permanently cold Arctic sediments.</title>
        <authorList>
            <person name="Rabus R."/>
            <person name="Ruepp A."/>
            <person name="Frickey T."/>
            <person name="Rattei T."/>
            <person name="Fartmann B."/>
            <person name="Stark M."/>
            <person name="Bauer M."/>
            <person name="Zibat A."/>
            <person name="Lombardot T."/>
            <person name="Becker I."/>
            <person name="Amann J."/>
            <person name="Gellner K."/>
            <person name="Teeling H."/>
            <person name="Leuschner W.D."/>
            <person name="Gloeckner F.-O."/>
            <person name="Lupas A.N."/>
            <person name="Amann R."/>
            <person name="Klenk H.-P."/>
        </authorList>
    </citation>
    <scope>NUCLEOTIDE SEQUENCE [LARGE SCALE GENOMIC DNA]</scope>
    <source>
        <strain evidence="12">DSM 12343 / LSv54</strain>
    </source>
</reference>
<dbReference type="InterPro" id="IPR043429">
    <property type="entry name" value="ArtM/GltK/GlnP/TcyL/YhdX-like"/>
</dbReference>
<dbReference type="SUPFAM" id="SSF161098">
    <property type="entry name" value="MetI-like"/>
    <property type="match status" value="1"/>
</dbReference>
<name>Q6APG5_DESPS</name>
<evidence type="ECO:0000256" key="2">
    <source>
        <dbReference type="ARBA" id="ARBA00010072"/>
    </source>
</evidence>